<dbReference type="Gene3D" id="3.20.20.450">
    <property type="entry name" value="EAL domain"/>
    <property type="match status" value="1"/>
</dbReference>
<keyword evidence="4" id="KW-0472">Membrane</keyword>
<dbReference type="PROSITE" id="PS50883">
    <property type="entry name" value="EAL"/>
    <property type="match status" value="1"/>
</dbReference>
<evidence type="ECO:0000256" key="4">
    <source>
        <dbReference type="SAM" id="Phobius"/>
    </source>
</evidence>
<feature type="transmembrane region" description="Helical" evidence="4">
    <location>
        <begin position="16"/>
        <end position="41"/>
    </location>
</feature>
<evidence type="ECO:0000256" key="1">
    <source>
        <dbReference type="ARBA" id="ARBA00012282"/>
    </source>
</evidence>
<keyword evidence="4" id="KW-0812">Transmembrane</keyword>
<evidence type="ECO:0000259" key="6">
    <source>
        <dbReference type="PROSITE" id="PS50887"/>
    </source>
</evidence>
<keyword evidence="8" id="KW-1185">Reference proteome</keyword>
<feature type="region of interest" description="Disordered" evidence="3">
    <location>
        <begin position="770"/>
        <end position="790"/>
    </location>
</feature>
<dbReference type="AlphaFoldDB" id="A0A4Z0WDL9"/>
<dbReference type="InterPro" id="IPR000160">
    <property type="entry name" value="GGDEF_dom"/>
</dbReference>
<dbReference type="Proteomes" id="UP000297475">
    <property type="component" value="Unassembled WGS sequence"/>
</dbReference>
<feature type="domain" description="GGDEF" evidence="6">
    <location>
        <begin position="375"/>
        <end position="514"/>
    </location>
</feature>
<name>A0A4Z0WDL9_9GAMM</name>
<dbReference type="Gene3D" id="3.30.70.270">
    <property type="match status" value="1"/>
</dbReference>
<accession>A0A4Z0WDL9</accession>
<dbReference type="GO" id="GO:0071111">
    <property type="term" value="F:cyclic-guanylate-specific phosphodiesterase activity"/>
    <property type="evidence" value="ECO:0007669"/>
    <property type="project" value="UniProtKB-EC"/>
</dbReference>
<keyword evidence="4" id="KW-1133">Transmembrane helix</keyword>
<proteinExistence type="predicted"/>
<dbReference type="NCBIfam" id="TIGR00254">
    <property type="entry name" value="GGDEF"/>
    <property type="match status" value="1"/>
</dbReference>
<sequence>MADRKWNLQGVWRCRLCWWLTGAVFASIVIIEAIILAPSYVNYERDLLQSLNQAGQQATRAALPAAGDMPEAALDSLVGRTLVRGIVLHHGAGEVAGEPLTTAPRDDSDLRHKRRRGDGDWLEVRWSAADLGLPWDVSARLDASTVDSELTAFVWRISGLVLLITAVVTVTTMAVLSLLVLNPLLAFRRRIIAAGQDPAHPLRHLADQPGRDEMGDTERAFNDLLRHNAGHLAELERFNNELARFPDENTNPVMRAREDGLLLYANKASAPILDCWGVAAGQPLPAPIRDRVSVALEQGQRQRFEEPCGDQHYILHIRPVSADAVHIYGLDITDRKRYEEELRHRTWHDDLTELSNRAAFEQRVGQVVNMVSAERGLAVLMMGLDGFHAVNMTAGRAAGDVMLRETARRLQNALPKEAMLARLTGDVFGVLLLNCPVDDAAWVAGIARRLVRALERPFTLSDTDYRCGLSVGITLAPADGQTADGLMRNAEMAMLRAKADRRTTGNDPVAFFVPELSERMSRRQHRLNGLRQALDSDQLVLWYQPQLAATTHEQVGVEALVRWQHPDEGMIPPADFIPLAEDTGLIVPLGRWVLTEACRQASAWLQSGHGLRVAVNLSAQQLLAPDLAGEVRALLQQFRLPAGLLELEITETAVIQDLDHTVSVLAQLAELGVCIAIDDFGTGYSSLAYLKQLPVHRVKIDQAFVRELPTNEQDALLCRAIIGLAHNLGYQVIGEGVETAEQAEWLAREGCDELQGYHFGRPVPGSGIMLPNPPEGADLNMPGQQNRGSA</sequence>
<feature type="domain" description="EAL" evidence="5">
    <location>
        <begin position="523"/>
        <end position="776"/>
    </location>
</feature>
<dbReference type="PANTHER" id="PTHR44757">
    <property type="entry name" value="DIGUANYLATE CYCLASE DGCP"/>
    <property type="match status" value="1"/>
</dbReference>
<dbReference type="PROSITE" id="PS50887">
    <property type="entry name" value="GGDEF"/>
    <property type="match status" value="1"/>
</dbReference>
<dbReference type="Pfam" id="PF00563">
    <property type="entry name" value="EAL"/>
    <property type="match status" value="1"/>
</dbReference>
<feature type="transmembrane region" description="Helical" evidence="4">
    <location>
        <begin position="153"/>
        <end position="181"/>
    </location>
</feature>
<evidence type="ECO:0000259" key="5">
    <source>
        <dbReference type="PROSITE" id="PS50883"/>
    </source>
</evidence>
<reference evidence="7 8" key="1">
    <citation type="submission" date="2019-04" db="EMBL/GenBank/DDBJ databases">
        <title>Natronospirillum operosus gen. nov., sp. nov., a haloalkaliphilic satellite isolated from decaying biomass of laboratory culture of cyanobacterium Geitlerinema sp. and proposal of Natronospirillaceae fam. nov. and Saccharospirillaceae fam. nov.</title>
        <authorList>
            <person name="Kevbrin V."/>
            <person name="Boltyanskaya Y."/>
            <person name="Koziaeva V."/>
            <person name="Grouzdev D.S."/>
            <person name="Park M."/>
            <person name="Cho J."/>
        </authorList>
    </citation>
    <scope>NUCLEOTIDE SEQUENCE [LARGE SCALE GENOMIC DNA]</scope>
    <source>
        <strain evidence="7 8">G-116</strain>
    </source>
</reference>
<dbReference type="SUPFAM" id="SSF141868">
    <property type="entry name" value="EAL domain-like"/>
    <property type="match status" value="1"/>
</dbReference>
<evidence type="ECO:0000256" key="2">
    <source>
        <dbReference type="ARBA" id="ARBA00022636"/>
    </source>
</evidence>
<dbReference type="InterPro" id="IPR035919">
    <property type="entry name" value="EAL_sf"/>
</dbReference>
<keyword evidence="2" id="KW-0973">c-di-GMP</keyword>
<dbReference type="SMART" id="SM00267">
    <property type="entry name" value="GGDEF"/>
    <property type="match status" value="1"/>
</dbReference>
<dbReference type="InterPro" id="IPR001633">
    <property type="entry name" value="EAL_dom"/>
</dbReference>
<dbReference type="SMART" id="SM00052">
    <property type="entry name" value="EAL"/>
    <property type="match status" value="1"/>
</dbReference>
<dbReference type="EC" id="3.1.4.52" evidence="1"/>
<dbReference type="OrthoDB" id="7251575at2"/>
<protein>
    <recommendedName>
        <fullName evidence="1">cyclic-guanylate-specific phosphodiesterase</fullName>
        <ecNumber evidence="1">3.1.4.52</ecNumber>
    </recommendedName>
</protein>
<dbReference type="InterPro" id="IPR052155">
    <property type="entry name" value="Biofilm_reg_signaling"/>
</dbReference>
<dbReference type="InterPro" id="IPR043128">
    <property type="entry name" value="Rev_trsase/Diguanyl_cyclase"/>
</dbReference>
<dbReference type="EMBL" id="SRMF01000003">
    <property type="protein sequence ID" value="TGG93312.1"/>
    <property type="molecule type" value="Genomic_DNA"/>
</dbReference>
<dbReference type="PANTHER" id="PTHR44757:SF2">
    <property type="entry name" value="BIOFILM ARCHITECTURE MAINTENANCE PROTEIN MBAA"/>
    <property type="match status" value="1"/>
</dbReference>
<dbReference type="CDD" id="cd01949">
    <property type="entry name" value="GGDEF"/>
    <property type="match status" value="1"/>
</dbReference>
<evidence type="ECO:0000313" key="8">
    <source>
        <dbReference type="Proteomes" id="UP000297475"/>
    </source>
</evidence>
<comment type="caution">
    <text evidence="7">The sequence shown here is derived from an EMBL/GenBank/DDBJ whole genome shotgun (WGS) entry which is preliminary data.</text>
</comment>
<dbReference type="SUPFAM" id="SSF55073">
    <property type="entry name" value="Nucleotide cyclase"/>
    <property type="match status" value="1"/>
</dbReference>
<dbReference type="Pfam" id="PF00990">
    <property type="entry name" value="GGDEF"/>
    <property type="match status" value="1"/>
</dbReference>
<organism evidence="7 8">
    <name type="scientific">Natronospirillum operosum</name>
    <dbReference type="NCBI Taxonomy" id="2759953"/>
    <lineage>
        <taxon>Bacteria</taxon>
        <taxon>Pseudomonadati</taxon>
        <taxon>Pseudomonadota</taxon>
        <taxon>Gammaproteobacteria</taxon>
        <taxon>Oceanospirillales</taxon>
        <taxon>Natronospirillaceae</taxon>
        <taxon>Natronospirillum</taxon>
    </lineage>
</organism>
<gene>
    <name evidence="7" type="ORF">E4656_09660</name>
</gene>
<dbReference type="CDD" id="cd01948">
    <property type="entry name" value="EAL"/>
    <property type="match status" value="1"/>
</dbReference>
<evidence type="ECO:0000313" key="7">
    <source>
        <dbReference type="EMBL" id="TGG93312.1"/>
    </source>
</evidence>
<dbReference type="RefSeq" id="WP_135483021.1">
    <property type="nucleotide sequence ID" value="NZ_SRMF01000003.1"/>
</dbReference>
<evidence type="ECO:0000256" key="3">
    <source>
        <dbReference type="SAM" id="MobiDB-lite"/>
    </source>
</evidence>
<dbReference type="FunFam" id="3.20.20.450:FF:000001">
    <property type="entry name" value="Cyclic di-GMP phosphodiesterase yahA"/>
    <property type="match status" value="1"/>
</dbReference>
<dbReference type="InterPro" id="IPR029787">
    <property type="entry name" value="Nucleotide_cyclase"/>
</dbReference>